<comment type="caution">
    <text evidence="1">The sequence shown here is derived from an EMBL/GenBank/DDBJ whole genome shotgun (WGS) entry which is preliminary data.</text>
</comment>
<accession>A0ABT4KVW1</accession>
<organism evidence="1 2">
    <name type="scientific">Pedobacter rhodius</name>
    <dbReference type="NCBI Taxonomy" id="3004098"/>
    <lineage>
        <taxon>Bacteria</taxon>
        <taxon>Pseudomonadati</taxon>
        <taxon>Bacteroidota</taxon>
        <taxon>Sphingobacteriia</taxon>
        <taxon>Sphingobacteriales</taxon>
        <taxon>Sphingobacteriaceae</taxon>
        <taxon>Pedobacter</taxon>
    </lineage>
</organism>
<evidence type="ECO:0000313" key="1">
    <source>
        <dbReference type="EMBL" id="MCZ4222910.1"/>
    </source>
</evidence>
<proteinExistence type="predicted"/>
<gene>
    <name evidence="1" type="ORF">O0931_06325</name>
</gene>
<sequence>MQPISDEFNRQYISGKGLDTNYFNPNDVMQYYQVSNYEDLADNQILSELEVFATTRFPSYKLQQLRKLTLLFYKKKMFIDYQDHLYESARENDNRRLEGHAKELLASITLERTNKNSKNMSRKSVLYDNGKFKMKLIDTIFVR</sequence>
<dbReference type="EMBL" id="JAPWGL010000002">
    <property type="protein sequence ID" value="MCZ4222910.1"/>
    <property type="molecule type" value="Genomic_DNA"/>
</dbReference>
<protein>
    <submittedName>
        <fullName evidence="1">Uncharacterized protein</fullName>
    </submittedName>
</protein>
<reference evidence="1" key="1">
    <citation type="submission" date="2022-12" db="EMBL/GenBank/DDBJ databases">
        <title>Genome sequence of SJ11.</title>
        <authorList>
            <person name="Woo H."/>
        </authorList>
    </citation>
    <scope>NUCLEOTIDE SEQUENCE</scope>
    <source>
        <strain evidence="1">SJ11</strain>
    </source>
</reference>
<dbReference type="RefSeq" id="WP_269414712.1">
    <property type="nucleotide sequence ID" value="NZ_JAPWGL010000002.1"/>
</dbReference>
<keyword evidence="2" id="KW-1185">Reference proteome</keyword>
<name>A0ABT4KVW1_9SPHI</name>
<evidence type="ECO:0000313" key="2">
    <source>
        <dbReference type="Proteomes" id="UP001144341"/>
    </source>
</evidence>
<dbReference type="Proteomes" id="UP001144341">
    <property type="component" value="Unassembled WGS sequence"/>
</dbReference>